<evidence type="ECO:0000256" key="3">
    <source>
        <dbReference type="ARBA" id="ARBA00022691"/>
    </source>
</evidence>
<dbReference type="GO" id="GO:0008033">
    <property type="term" value="P:tRNA processing"/>
    <property type="evidence" value="ECO:0007669"/>
    <property type="project" value="InterPro"/>
</dbReference>
<feature type="binding site" evidence="4">
    <location>
        <position position="719"/>
    </location>
    <ligand>
        <name>S-adenosyl-L-methionine</name>
        <dbReference type="ChEBI" id="CHEBI:59789"/>
    </ligand>
</feature>
<dbReference type="FunFam" id="2.40.50.140:FF:000201">
    <property type="entry name" value="TRM2p tRNA methyltransferase"/>
    <property type="match status" value="1"/>
</dbReference>
<evidence type="ECO:0000256" key="6">
    <source>
        <dbReference type="SAM" id="MobiDB-lite"/>
    </source>
</evidence>
<dbReference type="AlphaFoldDB" id="A0A438N4P9"/>
<dbReference type="PROSITE" id="PS01230">
    <property type="entry name" value="TRMA_1"/>
    <property type="match status" value="1"/>
</dbReference>
<dbReference type="CDD" id="cd02440">
    <property type="entry name" value="AdoMet_MTases"/>
    <property type="match status" value="1"/>
</dbReference>
<dbReference type="SUPFAM" id="SSF53335">
    <property type="entry name" value="S-adenosyl-L-methionine-dependent methyltransferases"/>
    <property type="match status" value="1"/>
</dbReference>
<evidence type="ECO:0000256" key="4">
    <source>
        <dbReference type="PROSITE-ProRule" id="PRU01024"/>
    </source>
</evidence>
<comment type="caution">
    <text evidence="8">The sequence shown here is derived from an EMBL/GenBank/DDBJ whole genome shotgun (WGS) entry which is preliminary data.</text>
</comment>
<feature type="binding site" evidence="4">
    <location>
        <position position="787"/>
    </location>
    <ligand>
        <name>S-adenosyl-L-methionine</name>
        <dbReference type="ChEBI" id="CHEBI:59789"/>
    </ligand>
</feature>
<dbReference type="InterPro" id="IPR012340">
    <property type="entry name" value="NA-bd_OB-fold"/>
</dbReference>
<organism evidence="8 9">
    <name type="scientific">Exophiala mesophila</name>
    <name type="common">Black yeast-like fungus</name>
    <dbReference type="NCBI Taxonomy" id="212818"/>
    <lineage>
        <taxon>Eukaryota</taxon>
        <taxon>Fungi</taxon>
        <taxon>Dikarya</taxon>
        <taxon>Ascomycota</taxon>
        <taxon>Pezizomycotina</taxon>
        <taxon>Eurotiomycetes</taxon>
        <taxon>Chaetothyriomycetidae</taxon>
        <taxon>Chaetothyriales</taxon>
        <taxon>Herpotrichiellaceae</taxon>
        <taxon>Exophiala</taxon>
    </lineage>
</organism>
<dbReference type="GO" id="GO:0030697">
    <property type="term" value="F:tRNA (uracil(54)-C5)-methyltransferase activity, S-adenosyl methionine-dependent"/>
    <property type="evidence" value="ECO:0007669"/>
    <property type="project" value="InterPro"/>
</dbReference>
<feature type="active site" evidence="5">
    <location>
        <position position="814"/>
    </location>
</feature>
<dbReference type="Pfam" id="PF05958">
    <property type="entry name" value="tRNA_U5-meth_tr"/>
    <property type="match status" value="2"/>
</dbReference>
<keyword evidence="3 4" id="KW-0949">S-adenosyl-L-methionine</keyword>
<feature type="binding site" evidence="4">
    <location>
        <position position="682"/>
    </location>
    <ligand>
        <name>S-adenosyl-L-methionine</name>
        <dbReference type="ChEBI" id="CHEBI:59789"/>
    </ligand>
</feature>
<feature type="compositionally biased region" description="Basic and acidic residues" evidence="6">
    <location>
        <begin position="500"/>
        <end position="509"/>
    </location>
</feature>
<feature type="compositionally biased region" description="Polar residues" evidence="6">
    <location>
        <begin position="566"/>
        <end position="580"/>
    </location>
</feature>
<comment type="similarity">
    <text evidence="4">Belongs to the class I-like SAM-binding methyltransferase superfamily. RNA M5U methyltransferase family.</text>
</comment>
<feature type="region of interest" description="Disordered" evidence="6">
    <location>
        <begin position="545"/>
        <end position="625"/>
    </location>
</feature>
<dbReference type="VEuPathDB" id="FungiDB:PV10_05088"/>
<dbReference type="Gene3D" id="2.40.50.140">
    <property type="entry name" value="Nucleic acid-binding proteins"/>
    <property type="match status" value="1"/>
</dbReference>
<keyword evidence="7" id="KW-1133">Transmembrane helix</keyword>
<evidence type="ECO:0000313" key="8">
    <source>
        <dbReference type="EMBL" id="RVX70699.1"/>
    </source>
</evidence>
<dbReference type="GO" id="GO:0009451">
    <property type="term" value="P:RNA modification"/>
    <property type="evidence" value="ECO:0007669"/>
    <property type="project" value="UniProtKB-ARBA"/>
</dbReference>
<dbReference type="EMBL" id="NAJM01000021">
    <property type="protein sequence ID" value="RVX70699.1"/>
    <property type="molecule type" value="Genomic_DNA"/>
</dbReference>
<dbReference type="PANTHER" id="PTHR11061">
    <property type="entry name" value="RNA M5U METHYLTRANSFERASE"/>
    <property type="match status" value="1"/>
</dbReference>
<dbReference type="InterPro" id="IPR030391">
    <property type="entry name" value="MeTrfase_TrmA_CS"/>
</dbReference>
<sequence length="880" mass="95712">MSLSYITIPTSTSSTQDLTTSSDYSYYTYTSPREYPLETGTSTASRTATIAGGTVAAVVVLAILLGLACLYYKRRSKKQKASSTIAPTPVAPEKDTKSVPECSAICAPKSARTASFVSANAPMPPGSPSSGRMPLPTYSIASSAFPSGIPSAATSSFMHVGPSKSDSMAPSEIMGTELSEQEYKQRTRSHMLGTGMDEPIELAAFPLHSSFQPFSVDEPKAPGPKVGGFPPKEKKPKKPYPKPGSARDILTELDGYLTTLNPVLPSGEYDARTIALMKARSKRLIQAEMARRYQQVQKIQKRSHGLTEGSPKEVLILEASALLVKHKSVSVVEGDAASVEESEGMAEKTKEPLPNHTEVELEVEELSSTGDGLAYSAEHDYVFVVPFTVPGDRVLAKKYPQAEHPLFYMTDFVKLLRPSPQREGVSPGCQYFGTCSGCQLQMLSYEDQLKHKKTIVEKAFANFSNLNPALIPPVLDTIGSPQQYGYRTKLTPHYPGSSPNKEKLVRDEPPPIGFCKKNSRAVMDIEQCPIATPILNHGLKVERAKVQERTTRRSKGATILLRESTNRMTTGNKSASSSLPTEPALENGSNEQGDSAAAETEAEAEAADDPSNNNKNPATPVELTHLKPTSTELSFNLAGDPRMTYTYPTHVDIKTYTSDNRGMSTEYVGEFSFRSNANSFFQNNNSILPKFINHVRENCMPRDMDRQGTGRLKYLLDAYCGSGLFSVCLSPLFSSVLGIDVDSNGIQAARVNAQRNGVPNAGFIAADADQLFADVPFPPDQTMVVIDPPRKGASEDFLAQLCQFGPRRVVYVSCNVHTQARDIGMLVHGFGTSWRYEIESLRGFDFFPQTGHVEGLCFLDRVPDVPDVPGDGNAAKPATE</sequence>
<dbReference type="SUPFAM" id="SSF50249">
    <property type="entry name" value="Nucleic acid-binding proteins"/>
    <property type="match status" value="1"/>
</dbReference>
<keyword evidence="7" id="KW-0472">Membrane</keyword>
<feature type="active site" description="Nucleophile" evidence="4">
    <location>
        <position position="814"/>
    </location>
</feature>
<dbReference type="Proteomes" id="UP000288859">
    <property type="component" value="Unassembled WGS sequence"/>
</dbReference>
<evidence type="ECO:0000256" key="1">
    <source>
        <dbReference type="ARBA" id="ARBA00022603"/>
    </source>
</evidence>
<accession>A0A438N4P9</accession>
<dbReference type="InterPro" id="IPR029063">
    <property type="entry name" value="SAM-dependent_MTases_sf"/>
</dbReference>
<dbReference type="GO" id="GO:0032259">
    <property type="term" value="P:methylation"/>
    <property type="evidence" value="ECO:0007669"/>
    <property type="project" value="UniProtKB-KW"/>
</dbReference>
<evidence type="ECO:0000256" key="7">
    <source>
        <dbReference type="SAM" id="Phobius"/>
    </source>
</evidence>
<keyword evidence="2 4" id="KW-0808">Transferase</keyword>
<evidence type="ECO:0000256" key="5">
    <source>
        <dbReference type="PROSITE-ProRule" id="PRU10015"/>
    </source>
</evidence>
<feature type="binding site" evidence="4">
    <location>
        <position position="740"/>
    </location>
    <ligand>
        <name>S-adenosyl-L-methionine</name>
        <dbReference type="ChEBI" id="CHEBI:59789"/>
    </ligand>
</feature>
<dbReference type="Gene3D" id="3.40.50.150">
    <property type="entry name" value="Vaccinia Virus protein VP39"/>
    <property type="match status" value="2"/>
</dbReference>
<evidence type="ECO:0000256" key="2">
    <source>
        <dbReference type="ARBA" id="ARBA00022679"/>
    </source>
</evidence>
<name>A0A438N4P9_EXOME</name>
<feature type="region of interest" description="Disordered" evidence="6">
    <location>
        <begin position="213"/>
        <end position="247"/>
    </location>
</feature>
<evidence type="ECO:0000313" key="9">
    <source>
        <dbReference type="Proteomes" id="UP000288859"/>
    </source>
</evidence>
<gene>
    <name evidence="8" type="ORF">B0A52_05349</name>
</gene>
<protein>
    <recommendedName>
        <fullName evidence="10">TRAM domain-containing protein</fullName>
    </recommendedName>
</protein>
<dbReference type="InterPro" id="IPR010280">
    <property type="entry name" value="U5_MeTrfase_fam"/>
</dbReference>
<proteinExistence type="inferred from homology"/>
<dbReference type="PROSITE" id="PS01231">
    <property type="entry name" value="TRMA_2"/>
    <property type="match status" value="1"/>
</dbReference>
<feature type="transmembrane region" description="Helical" evidence="7">
    <location>
        <begin position="50"/>
        <end position="72"/>
    </location>
</feature>
<dbReference type="PROSITE" id="PS51622">
    <property type="entry name" value="SAM_MT_RNA_M5U_2"/>
    <property type="match status" value="1"/>
</dbReference>
<dbReference type="InterPro" id="IPR025795">
    <property type="entry name" value="tRNA_(uracil-5-)_MeTrfase"/>
</dbReference>
<reference evidence="8 9" key="1">
    <citation type="submission" date="2017-03" db="EMBL/GenBank/DDBJ databases">
        <title>Genomes of endolithic fungi from Antarctica.</title>
        <authorList>
            <person name="Coleine C."/>
            <person name="Masonjones S."/>
            <person name="Stajich J.E."/>
        </authorList>
    </citation>
    <scope>NUCLEOTIDE SEQUENCE [LARGE SCALE GENOMIC DNA]</scope>
    <source>
        <strain evidence="8 9">CCFEE 6314</strain>
    </source>
</reference>
<feature type="region of interest" description="Disordered" evidence="6">
    <location>
        <begin position="490"/>
        <end position="509"/>
    </location>
</feature>
<dbReference type="PROSITE" id="PS51687">
    <property type="entry name" value="SAM_MT_RNA_M5U"/>
    <property type="match status" value="1"/>
</dbReference>
<keyword evidence="7" id="KW-0812">Transmembrane</keyword>
<dbReference type="PANTHER" id="PTHR11061:SF30">
    <property type="entry name" value="TRNA (URACIL(54)-C(5))-METHYLTRANSFERASE"/>
    <property type="match status" value="1"/>
</dbReference>
<dbReference type="OrthoDB" id="10250660at2759"/>
<keyword evidence="1 4" id="KW-0489">Methyltransferase</keyword>
<dbReference type="InterPro" id="IPR030390">
    <property type="entry name" value="MeTrfase_TrmA_AS"/>
</dbReference>
<evidence type="ECO:0008006" key="10">
    <source>
        <dbReference type="Google" id="ProtNLM"/>
    </source>
</evidence>